<evidence type="ECO:0000313" key="3">
    <source>
        <dbReference type="Proteomes" id="UP000015453"/>
    </source>
</evidence>
<reference evidence="2 3" key="1">
    <citation type="journal article" date="2013" name="BMC Genomics">
        <title>The miniature genome of a carnivorous plant Genlisea aurea contains a low number of genes and short non-coding sequences.</title>
        <authorList>
            <person name="Leushkin E.V."/>
            <person name="Sutormin R.A."/>
            <person name="Nabieva E.R."/>
            <person name="Penin A.A."/>
            <person name="Kondrashov A.S."/>
            <person name="Logacheva M.D."/>
        </authorList>
    </citation>
    <scope>NUCLEOTIDE SEQUENCE [LARGE SCALE GENOMIC DNA]</scope>
</reference>
<dbReference type="Proteomes" id="UP000015453">
    <property type="component" value="Unassembled WGS sequence"/>
</dbReference>
<comment type="caution">
    <text evidence="2">The sequence shown here is derived from an EMBL/GenBank/DDBJ whole genome shotgun (WGS) entry which is preliminary data.</text>
</comment>
<gene>
    <name evidence="2" type="ORF">M569_12084</name>
</gene>
<organism evidence="2 3">
    <name type="scientific">Genlisea aurea</name>
    <dbReference type="NCBI Taxonomy" id="192259"/>
    <lineage>
        <taxon>Eukaryota</taxon>
        <taxon>Viridiplantae</taxon>
        <taxon>Streptophyta</taxon>
        <taxon>Embryophyta</taxon>
        <taxon>Tracheophyta</taxon>
        <taxon>Spermatophyta</taxon>
        <taxon>Magnoliopsida</taxon>
        <taxon>eudicotyledons</taxon>
        <taxon>Gunneridae</taxon>
        <taxon>Pentapetalae</taxon>
        <taxon>asterids</taxon>
        <taxon>lamiids</taxon>
        <taxon>Lamiales</taxon>
        <taxon>Lentibulariaceae</taxon>
        <taxon>Genlisea</taxon>
    </lineage>
</organism>
<dbReference type="AlphaFoldDB" id="S8CDX1"/>
<feature type="region of interest" description="Disordered" evidence="1">
    <location>
        <begin position="1"/>
        <end position="50"/>
    </location>
</feature>
<sequence length="50" mass="5627">TPTSSDHKIAAPTECPPPPRKRRRRVSRNPTSKAASRSLRFQIEPTEVES</sequence>
<evidence type="ECO:0000256" key="1">
    <source>
        <dbReference type="SAM" id="MobiDB-lite"/>
    </source>
</evidence>
<evidence type="ECO:0000313" key="2">
    <source>
        <dbReference type="EMBL" id="EPS62706.1"/>
    </source>
</evidence>
<feature type="non-terminal residue" evidence="2">
    <location>
        <position position="50"/>
    </location>
</feature>
<keyword evidence="3" id="KW-1185">Reference proteome</keyword>
<name>S8CDX1_9LAMI</name>
<accession>S8CDX1</accession>
<proteinExistence type="predicted"/>
<protein>
    <submittedName>
        <fullName evidence="2">Uncharacterized protein</fullName>
    </submittedName>
</protein>
<feature type="non-terminal residue" evidence="2">
    <location>
        <position position="1"/>
    </location>
</feature>
<dbReference type="EMBL" id="AUSU01005966">
    <property type="protein sequence ID" value="EPS62706.1"/>
    <property type="molecule type" value="Genomic_DNA"/>
</dbReference>